<dbReference type="InterPro" id="IPR016155">
    <property type="entry name" value="Mopterin_synth/thiamin_S_b"/>
</dbReference>
<dbReference type="OrthoDB" id="9796575at2"/>
<dbReference type="InterPro" id="IPR005346">
    <property type="entry name" value="RnfH"/>
</dbReference>
<dbReference type="EMBL" id="WINI01000007">
    <property type="protein sequence ID" value="MQR01623.1"/>
    <property type="molecule type" value="Genomic_DNA"/>
</dbReference>
<proteinExistence type="inferred from homology"/>
<protein>
    <recommendedName>
        <fullName evidence="2">UPF0125 protein GEV47_13160</fullName>
    </recommendedName>
</protein>
<dbReference type="HAMAP" id="MF_00460">
    <property type="entry name" value="UPF0125_RnfH"/>
    <property type="match status" value="1"/>
</dbReference>
<name>A0A843YVA9_9BURK</name>
<organism evidence="3 4">
    <name type="scientific">Glaciimonas soli</name>
    <dbReference type="NCBI Taxonomy" id="2590999"/>
    <lineage>
        <taxon>Bacteria</taxon>
        <taxon>Pseudomonadati</taxon>
        <taxon>Pseudomonadota</taxon>
        <taxon>Betaproteobacteria</taxon>
        <taxon>Burkholderiales</taxon>
        <taxon>Oxalobacteraceae</taxon>
        <taxon>Glaciimonas</taxon>
    </lineage>
</organism>
<gene>
    <name evidence="3" type="ORF">GEV47_13160</name>
</gene>
<dbReference type="Gene3D" id="3.10.20.280">
    <property type="entry name" value="RnfH-like"/>
    <property type="match status" value="1"/>
</dbReference>
<dbReference type="Pfam" id="PF03658">
    <property type="entry name" value="Ub-RnfH"/>
    <property type="match status" value="1"/>
</dbReference>
<evidence type="ECO:0000256" key="2">
    <source>
        <dbReference type="HAMAP-Rule" id="MF_00460"/>
    </source>
</evidence>
<dbReference type="PANTHER" id="PTHR37483:SF1">
    <property type="entry name" value="UPF0125 PROTEIN RATB"/>
    <property type="match status" value="1"/>
</dbReference>
<comment type="similarity">
    <text evidence="1 2">Belongs to the UPF0125 (RnfH) family.</text>
</comment>
<comment type="caution">
    <text evidence="3">The sequence shown here is derived from an EMBL/GenBank/DDBJ whole genome shotgun (WGS) entry which is preliminary data.</text>
</comment>
<evidence type="ECO:0000313" key="3">
    <source>
        <dbReference type="EMBL" id="MQR01623.1"/>
    </source>
</evidence>
<accession>A0A843YVA9</accession>
<dbReference type="AlphaFoldDB" id="A0A843YVA9"/>
<keyword evidence="4" id="KW-1185">Reference proteome</keyword>
<dbReference type="NCBIfam" id="NF002490">
    <property type="entry name" value="PRK01777.1"/>
    <property type="match status" value="1"/>
</dbReference>
<dbReference type="InterPro" id="IPR037021">
    <property type="entry name" value="RnfH_sf"/>
</dbReference>
<reference evidence="3 4" key="1">
    <citation type="submission" date="2019-10" db="EMBL/GenBank/DDBJ databases">
        <title>Glaciimonas soli sp. nov., a psychrophilic bacterium isolated from the forest soil of a high elevation mountain in Taiwan.</title>
        <authorList>
            <person name="Wang L.-T."/>
            <person name="Shieh W.Y."/>
        </authorList>
    </citation>
    <scope>NUCLEOTIDE SEQUENCE [LARGE SCALE GENOMIC DNA]</scope>
    <source>
        <strain evidence="3 4">GS1</strain>
    </source>
</reference>
<dbReference type="PANTHER" id="PTHR37483">
    <property type="entry name" value="UPF0125 PROTEIN RATB"/>
    <property type="match status" value="1"/>
</dbReference>
<evidence type="ECO:0000256" key="1">
    <source>
        <dbReference type="ARBA" id="ARBA00010645"/>
    </source>
</evidence>
<evidence type="ECO:0000313" key="4">
    <source>
        <dbReference type="Proteomes" id="UP000451565"/>
    </source>
</evidence>
<dbReference type="SUPFAM" id="SSF54285">
    <property type="entry name" value="MoaD/ThiS"/>
    <property type="match status" value="1"/>
</dbReference>
<sequence length="108" mass="12240">MTAPTITVQVCYATREHQILRSCTVPEGISLHDAIKQSGVLEEVKECDLSTCRVGIFGKLKSLDTPLRDQDRVEIYRPLTVDPMVSRRRRVAKVVKEEARIASMKKSR</sequence>
<dbReference type="Proteomes" id="UP000451565">
    <property type="component" value="Unassembled WGS sequence"/>
</dbReference>
<dbReference type="RefSeq" id="WP_153235230.1">
    <property type="nucleotide sequence ID" value="NZ_WINI01000007.1"/>
</dbReference>